<sequence length="84" mass="9810">MKKVAFTFINDSISTFILSPLSTQGNYKEGKKTSLFSDFFTFMSTKENIEARRQKCVKLLLKSFFFHFSPTPTHLTQFHVTMIF</sequence>
<dbReference type="AlphaFoldDB" id="A0A1J1IP74"/>
<evidence type="ECO:0000313" key="1">
    <source>
        <dbReference type="EMBL" id="CRL01356.1"/>
    </source>
</evidence>
<protein>
    <submittedName>
        <fullName evidence="1">CLUMA_CG014590, isoform A</fullName>
    </submittedName>
</protein>
<reference evidence="1 2" key="1">
    <citation type="submission" date="2015-04" db="EMBL/GenBank/DDBJ databases">
        <authorList>
            <person name="Syromyatnikov M.Y."/>
            <person name="Popov V.N."/>
        </authorList>
    </citation>
    <scope>NUCLEOTIDE SEQUENCE [LARGE SCALE GENOMIC DNA]</scope>
</reference>
<proteinExistence type="predicted"/>
<gene>
    <name evidence="1" type="ORF">CLUMA_CG014590</name>
</gene>
<dbReference type="Proteomes" id="UP000183832">
    <property type="component" value="Unassembled WGS sequence"/>
</dbReference>
<accession>A0A1J1IP74</accession>
<dbReference type="EMBL" id="CVRI01000055">
    <property type="protein sequence ID" value="CRL01356.1"/>
    <property type="molecule type" value="Genomic_DNA"/>
</dbReference>
<keyword evidence="2" id="KW-1185">Reference proteome</keyword>
<organism evidence="1 2">
    <name type="scientific">Clunio marinus</name>
    <dbReference type="NCBI Taxonomy" id="568069"/>
    <lineage>
        <taxon>Eukaryota</taxon>
        <taxon>Metazoa</taxon>
        <taxon>Ecdysozoa</taxon>
        <taxon>Arthropoda</taxon>
        <taxon>Hexapoda</taxon>
        <taxon>Insecta</taxon>
        <taxon>Pterygota</taxon>
        <taxon>Neoptera</taxon>
        <taxon>Endopterygota</taxon>
        <taxon>Diptera</taxon>
        <taxon>Nematocera</taxon>
        <taxon>Chironomoidea</taxon>
        <taxon>Chironomidae</taxon>
        <taxon>Clunio</taxon>
    </lineage>
</organism>
<evidence type="ECO:0000313" key="2">
    <source>
        <dbReference type="Proteomes" id="UP000183832"/>
    </source>
</evidence>
<name>A0A1J1IP74_9DIPT</name>